<dbReference type="GO" id="GO:0005634">
    <property type="term" value="C:nucleus"/>
    <property type="evidence" value="ECO:0007669"/>
    <property type="project" value="UniProtKB-SubCell"/>
</dbReference>
<proteinExistence type="predicted"/>
<dbReference type="GeneID" id="81359841"/>
<dbReference type="OrthoDB" id="3509362at2759"/>
<evidence type="ECO:0000256" key="2">
    <source>
        <dbReference type="ARBA" id="ARBA00023242"/>
    </source>
</evidence>
<reference evidence="3" key="1">
    <citation type="submission" date="2022-11" db="EMBL/GenBank/DDBJ databases">
        <authorList>
            <person name="Petersen C."/>
        </authorList>
    </citation>
    <scope>NUCLEOTIDE SEQUENCE</scope>
    <source>
        <strain evidence="3">IBT 30761</strain>
    </source>
</reference>
<gene>
    <name evidence="3" type="ORF">N7532_008370</name>
</gene>
<dbReference type="GO" id="GO:0045944">
    <property type="term" value="P:positive regulation of transcription by RNA polymerase II"/>
    <property type="evidence" value="ECO:0007669"/>
    <property type="project" value="TreeGrafter"/>
</dbReference>
<dbReference type="InterPro" id="IPR021858">
    <property type="entry name" value="Fun_TF"/>
</dbReference>
<evidence type="ECO:0000313" key="4">
    <source>
        <dbReference type="Proteomes" id="UP001149074"/>
    </source>
</evidence>
<evidence type="ECO:0000313" key="3">
    <source>
        <dbReference type="EMBL" id="KAJ5089686.1"/>
    </source>
</evidence>
<accession>A0A9W9K1Y6</accession>
<dbReference type="EMBL" id="JAPQKI010000009">
    <property type="protein sequence ID" value="KAJ5089686.1"/>
    <property type="molecule type" value="Genomic_DNA"/>
</dbReference>
<dbReference type="Proteomes" id="UP001149074">
    <property type="component" value="Unassembled WGS sequence"/>
</dbReference>
<dbReference type="GO" id="GO:0003700">
    <property type="term" value="F:DNA-binding transcription factor activity"/>
    <property type="evidence" value="ECO:0007669"/>
    <property type="project" value="TreeGrafter"/>
</dbReference>
<dbReference type="PANTHER" id="PTHR37534:SF43">
    <property type="entry name" value="FINGER DOMAIN PROTEIN, PUTATIVE (AFU_ORTHOLOGUE AFUA_1G01850)-RELATED"/>
    <property type="match status" value="1"/>
</dbReference>
<comment type="subcellular location">
    <subcellularLocation>
        <location evidence="1">Nucleus</location>
    </subcellularLocation>
</comment>
<name>A0A9W9K1Y6_9EURO</name>
<dbReference type="AlphaFoldDB" id="A0A9W9K1Y6"/>
<evidence type="ECO:0000256" key="1">
    <source>
        <dbReference type="ARBA" id="ARBA00004123"/>
    </source>
</evidence>
<organism evidence="3 4">
    <name type="scientific">Penicillium argentinense</name>
    <dbReference type="NCBI Taxonomy" id="1131581"/>
    <lineage>
        <taxon>Eukaryota</taxon>
        <taxon>Fungi</taxon>
        <taxon>Dikarya</taxon>
        <taxon>Ascomycota</taxon>
        <taxon>Pezizomycotina</taxon>
        <taxon>Eurotiomycetes</taxon>
        <taxon>Eurotiomycetidae</taxon>
        <taxon>Eurotiales</taxon>
        <taxon>Aspergillaceae</taxon>
        <taxon>Penicillium</taxon>
    </lineage>
</organism>
<comment type="caution">
    <text evidence="3">The sequence shown here is derived from an EMBL/GenBank/DDBJ whole genome shotgun (WGS) entry which is preliminary data.</text>
</comment>
<keyword evidence="4" id="KW-1185">Reference proteome</keyword>
<protein>
    <submittedName>
        <fullName evidence="3">Uncharacterized protein</fullName>
    </submittedName>
</protein>
<sequence length="367" mass="41175">MLFPTAPDYFLRTMISAAMETPHLLYALLAIACSHHGRLVKDSTPKPKMTCLKYTNLAISNLRETIKSQDQSLKAETVTTAMVLCTNDVCNGNMQAWRTHLRGVLRLLAARLEHQKDFDATEEPFIWALTKWFKTMDIIAALSGFDGVCIHDPGNGPLDKSPSTENVYIDDICGYSLVLIPLLARVSELVRLQSLRHVPSGIDSSNGPSLETMVEIGALETKILSLSDKIAPSGTEEKDKHLAIELKSTHLAFVHTALLHLHRRVQLLPTHHSKVRLDIENILDALNNIQPSSPANILILWPIFSAGCETTIVTERDMIQERMTKMQGLGMGNFTRARELLQRFWESESNLPWDIYFAQHGLELVLF</sequence>
<dbReference type="GO" id="GO:0000976">
    <property type="term" value="F:transcription cis-regulatory region binding"/>
    <property type="evidence" value="ECO:0007669"/>
    <property type="project" value="TreeGrafter"/>
</dbReference>
<dbReference type="RefSeq" id="XP_056471668.1">
    <property type="nucleotide sequence ID" value="XM_056620862.1"/>
</dbReference>
<reference evidence="3" key="2">
    <citation type="journal article" date="2023" name="IMA Fungus">
        <title>Comparative genomic study of the Penicillium genus elucidates a diverse pangenome and 15 lateral gene transfer events.</title>
        <authorList>
            <person name="Petersen C."/>
            <person name="Sorensen T."/>
            <person name="Nielsen M.R."/>
            <person name="Sondergaard T.E."/>
            <person name="Sorensen J.L."/>
            <person name="Fitzpatrick D.A."/>
            <person name="Frisvad J.C."/>
            <person name="Nielsen K.L."/>
        </authorList>
    </citation>
    <scope>NUCLEOTIDE SEQUENCE</scope>
    <source>
        <strain evidence="3">IBT 30761</strain>
    </source>
</reference>
<keyword evidence="2" id="KW-0539">Nucleus</keyword>
<dbReference type="Pfam" id="PF11951">
    <property type="entry name" value="Fungal_trans_2"/>
    <property type="match status" value="1"/>
</dbReference>
<dbReference type="PANTHER" id="PTHR37534">
    <property type="entry name" value="TRANSCRIPTIONAL ACTIVATOR PROTEIN UGA3"/>
    <property type="match status" value="1"/>
</dbReference>